<dbReference type="PANTHER" id="PTHR11567:SF25">
    <property type="entry name" value="PROTEIN FRA10AC1"/>
    <property type="match status" value="1"/>
</dbReference>
<dbReference type="PANTHER" id="PTHR11567">
    <property type="entry name" value="ACID PHOSPHATASE-RELATED"/>
    <property type="match status" value="1"/>
</dbReference>
<dbReference type="Pfam" id="PF09725">
    <property type="entry name" value="Fra10Ac1"/>
    <property type="match status" value="1"/>
</dbReference>
<evidence type="ECO:0008006" key="4">
    <source>
        <dbReference type="Google" id="ProtNLM"/>
    </source>
</evidence>
<protein>
    <recommendedName>
        <fullName evidence="4">Protein FRA10AC1</fullName>
    </recommendedName>
</protein>
<evidence type="ECO:0000313" key="2">
    <source>
        <dbReference type="EMBL" id="GAX81921.1"/>
    </source>
</evidence>
<name>A0A250XFS0_9CHLO</name>
<keyword evidence="3" id="KW-1185">Reference proteome</keyword>
<dbReference type="AlphaFoldDB" id="A0A250XFS0"/>
<dbReference type="InterPro" id="IPR050645">
    <property type="entry name" value="Histidine_acid_phosphatase"/>
</dbReference>
<evidence type="ECO:0000313" key="3">
    <source>
        <dbReference type="Proteomes" id="UP000232323"/>
    </source>
</evidence>
<feature type="region of interest" description="Disordered" evidence="1">
    <location>
        <begin position="185"/>
        <end position="210"/>
    </location>
</feature>
<evidence type="ECO:0000256" key="1">
    <source>
        <dbReference type="SAM" id="MobiDB-lite"/>
    </source>
</evidence>
<dbReference type="Proteomes" id="UP000232323">
    <property type="component" value="Unassembled WGS sequence"/>
</dbReference>
<gene>
    <name evidence="2" type="ORF">CEUSTIGMA_g9349.t1</name>
</gene>
<dbReference type="EMBL" id="BEGY01000072">
    <property type="protein sequence ID" value="GAX81921.1"/>
    <property type="molecule type" value="Genomic_DNA"/>
</dbReference>
<proteinExistence type="predicted"/>
<dbReference type="OrthoDB" id="197967at2759"/>
<feature type="region of interest" description="Disordered" evidence="1">
    <location>
        <begin position="230"/>
        <end position="294"/>
    </location>
</feature>
<dbReference type="GO" id="GO:0016791">
    <property type="term" value="F:phosphatase activity"/>
    <property type="evidence" value="ECO:0007669"/>
    <property type="project" value="TreeGrafter"/>
</dbReference>
<dbReference type="InterPro" id="IPR019129">
    <property type="entry name" value="Folate-sensitive_fs_Fra10Ac1"/>
</dbReference>
<dbReference type="STRING" id="1157962.A0A250XFS0"/>
<comment type="caution">
    <text evidence="2">The sequence shown here is derived from an EMBL/GenBank/DDBJ whole genome shotgun (WGS) entry which is preliminary data.</text>
</comment>
<sequence length="327" mass="36801">MSGLNSNKRAAYDNVSKQQYYRALTAHERHVLYMKNYVQFYSGHDSMSGTDPSVLLQDTDLLALQRNHRFVRTEEDDKNISAWEIKLANRYYQKLFKEYCIVDLSRYKEHKLGLRWRIEKEVIAGKGQFICGAKRCEEKAGLCSYEVNFSYMEAGQQKQALVKLRVCPSCAFKLNYKREREFQKAPAAKLNSRRGRKIDDAEEDEDGRDLKRANLRAAEALLRQVAHGSGANSDLGLQENEDLGRASSSAPYDGTKAVRPPPSKEGTGPAQSDSGAGEGGDGGSLIQQQKSVVLMPGDDSLWEQKAPMLESATAEEDFDQYFEGLFL</sequence>
<reference evidence="2 3" key="1">
    <citation type="submission" date="2017-08" db="EMBL/GenBank/DDBJ databases">
        <title>Acidophilic green algal genome provides insights into adaptation to an acidic environment.</title>
        <authorList>
            <person name="Hirooka S."/>
            <person name="Hirose Y."/>
            <person name="Kanesaki Y."/>
            <person name="Higuchi S."/>
            <person name="Fujiwara T."/>
            <person name="Onuma R."/>
            <person name="Era A."/>
            <person name="Ohbayashi R."/>
            <person name="Uzuka A."/>
            <person name="Nozaki H."/>
            <person name="Yoshikawa H."/>
            <person name="Miyagishima S.Y."/>
        </authorList>
    </citation>
    <scope>NUCLEOTIDE SEQUENCE [LARGE SCALE GENOMIC DNA]</scope>
    <source>
        <strain evidence="2 3">NIES-2499</strain>
    </source>
</reference>
<accession>A0A250XFS0</accession>
<organism evidence="2 3">
    <name type="scientific">Chlamydomonas eustigma</name>
    <dbReference type="NCBI Taxonomy" id="1157962"/>
    <lineage>
        <taxon>Eukaryota</taxon>
        <taxon>Viridiplantae</taxon>
        <taxon>Chlorophyta</taxon>
        <taxon>core chlorophytes</taxon>
        <taxon>Chlorophyceae</taxon>
        <taxon>CS clade</taxon>
        <taxon>Chlamydomonadales</taxon>
        <taxon>Chlamydomonadaceae</taxon>
        <taxon>Chlamydomonas</taxon>
    </lineage>
</organism>